<dbReference type="InterPro" id="IPR000073">
    <property type="entry name" value="AB_hydrolase_1"/>
</dbReference>
<dbReference type="InterPro" id="IPR029058">
    <property type="entry name" value="AB_hydrolase_fold"/>
</dbReference>
<keyword evidence="1 3" id="KW-0474">Menaquinone biosynthesis</keyword>
<protein>
    <recommendedName>
        <fullName evidence="3">Putative 2-succinyl-6-hydroxy-2,4-cyclohexadiene-1-carboxylate synthase</fullName>
        <shortName evidence="3">SHCHC synthase</shortName>
        <ecNumber evidence="3">4.2.99.20</ecNumber>
    </recommendedName>
</protein>
<dbReference type="SUPFAM" id="SSF53474">
    <property type="entry name" value="alpha/beta-Hydrolases"/>
    <property type="match status" value="1"/>
</dbReference>
<dbReference type="RefSeq" id="WP_135502683.1">
    <property type="nucleotide sequence ID" value="NZ_JACHHE010000005.1"/>
</dbReference>
<accession>A0A7W8FTY2</accession>
<dbReference type="NCBIfam" id="TIGR03695">
    <property type="entry name" value="menH_SHCHC"/>
    <property type="match status" value="1"/>
</dbReference>
<keyword evidence="6" id="KW-1185">Reference proteome</keyword>
<dbReference type="UniPathway" id="UPA00079"/>
<dbReference type="Pfam" id="PF00561">
    <property type="entry name" value="Abhydrolase_1"/>
    <property type="match status" value="1"/>
</dbReference>
<evidence type="ECO:0000256" key="3">
    <source>
        <dbReference type="HAMAP-Rule" id="MF_01660"/>
    </source>
</evidence>
<reference evidence="5 6" key="1">
    <citation type="submission" date="2020-08" db="EMBL/GenBank/DDBJ databases">
        <title>Genomic Encyclopedia of Type Strains, Phase IV (KMG-IV): sequencing the most valuable type-strain genomes for metagenomic binning, comparative biology and taxonomic classification.</title>
        <authorList>
            <person name="Goeker M."/>
        </authorList>
    </citation>
    <scope>NUCLEOTIDE SEQUENCE [LARGE SCALE GENOMIC DNA]</scope>
    <source>
        <strain evidence="5 6">DSM 15895</strain>
    </source>
</reference>
<organism evidence="5 6">
    <name type="scientific">Planococcus koreensis</name>
    <dbReference type="NCBI Taxonomy" id="112331"/>
    <lineage>
        <taxon>Bacteria</taxon>
        <taxon>Bacillati</taxon>
        <taxon>Bacillota</taxon>
        <taxon>Bacilli</taxon>
        <taxon>Bacillales</taxon>
        <taxon>Caryophanaceae</taxon>
        <taxon>Planococcus</taxon>
    </lineage>
</organism>
<evidence type="ECO:0000313" key="5">
    <source>
        <dbReference type="EMBL" id="MBB5180536.1"/>
    </source>
</evidence>
<dbReference type="HAMAP" id="MF_01660">
    <property type="entry name" value="MenH"/>
    <property type="match status" value="1"/>
</dbReference>
<dbReference type="PANTHER" id="PTHR42916:SF1">
    <property type="entry name" value="PROTEIN PHYLLO, CHLOROPLASTIC"/>
    <property type="match status" value="1"/>
</dbReference>
<dbReference type="PANTHER" id="PTHR42916">
    <property type="entry name" value="2-SUCCINYL-5-ENOLPYRUVYL-6-HYDROXY-3-CYCLOHEXENE-1-CARBOXYLATE SYNTHASE"/>
    <property type="match status" value="1"/>
</dbReference>
<dbReference type="Proteomes" id="UP000525923">
    <property type="component" value="Unassembled WGS sequence"/>
</dbReference>
<dbReference type="InterPro" id="IPR022485">
    <property type="entry name" value="SHCHC_synthase_MenH"/>
</dbReference>
<keyword evidence="2 3" id="KW-0456">Lyase</keyword>
<dbReference type="GO" id="GO:0070205">
    <property type="term" value="F:2-succinyl-6-hydroxy-2,4-cyclohexadiene-1-carboxylate synthase activity"/>
    <property type="evidence" value="ECO:0007669"/>
    <property type="project" value="UniProtKB-UniRule"/>
</dbReference>
<comment type="catalytic activity">
    <reaction evidence="3">
        <text>5-enolpyruvoyl-6-hydroxy-2-succinyl-cyclohex-3-ene-1-carboxylate = (1R,6R)-6-hydroxy-2-succinyl-cyclohexa-2,4-diene-1-carboxylate + pyruvate</text>
        <dbReference type="Rhea" id="RHEA:25597"/>
        <dbReference type="ChEBI" id="CHEBI:15361"/>
        <dbReference type="ChEBI" id="CHEBI:58689"/>
        <dbReference type="ChEBI" id="CHEBI:58818"/>
        <dbReference type="EC" id="4.2.99.20"/>
    </reaction>
</comment>
<evidence type="ECO:0000259" key="4">
    <source>
        <dbReference type="Pfam" id="PF00561"/>
    </source>
</evidence>
<comment type="pathway">
    <text evidence="3">Quinol/quinone metabolism; menaquinone biosynthesis.</text>
</comment>
<comment type="subunit">
    <text evidence="3">Monomer.</text>
</comment>
<comment type="caution">
    <text evidence="5">The sequence shown here is derived from an EMBL/GenBank/DDBJ whole genome shotgun (WGS) entry which is preliminary data.</text>
</comment>
<name>A0A7W8FTY2_9BACL</name>
<gene>
    <name evidence="3" type="primary">menH</name>
    <name evidence="5" type="ORF">HNQ44_001965</name>
</gene>
<comment type="function">
    <text evidence="3">Catalyzes a proton abstraction reaction that results in 2,5-elimination of pyruvate from 2-succinyl-5-enolpyruvyl-6-hydroxy-3-cyclohexene-1-carboxylate (SEPHCHC) and the formation of 2-succinyl-6-hydroxy-2,4-cyclohexadiene-1-carboxylate (SHCHC).</text>
</comment>
<dbReference type="AlphaFoldDB" id="A0A7W8FTY2"/>
<evidence type="ECO:0000256" key="1">
    <source>
        <dbReference type="ARBA" id="ARBA00022428"/>
    </source>
</evidence>
<feature type="domain" description="AB hydrolase-1" evidence="4">
    <location>
        <begin position="22"/>
        <end position="255"/>
    </location>
</feature>
<dbReference type="UniPathway" id="UPA01057">
    <property type="reaction ID" value="UER00900"/>
</dbReference>
<proteinExistence type="inferred from homology"/>
<dbReference type="Gene3D" id="3.40.50.1820">
    <property type="entry name" value="alpha/beta hydrolase"/>
    <property type="match status" value="1"/>
</dbReference>
<sequence>MKEHIEGAEYHVEILNSGQSRTIVFLHGFTGSTASWEGISAALPDYRIVLIDLLGHGKTESPAQSSRYAMELQVRDLKKLLDKLGITDYALAGYSMGGRTALAFAAAYPEEVRLLILESASPGLKTTAEQLERQRRDEKLAERILADGIFEFVEFWEKIPLFDSQKNLSDKVKERIRHERIAQKPLGLANSLIGMGTGAQASYWEGLNRLDMPVLLVAGTLDLKFMEIAKRMSESLPKATFCAIEAGHAIHVEKPAEFATIVREYLSSNYQGGKS</sequence>
<comment type="similarity">
    <text evidence="3">Belongs to the AB hydrolase superfamily. MenH family.</text>
</comment>
<dbReference type="EC" id="4.2.99.20" evidence="3"/>
<evidence type="ECO:0000313" key="6">
    <source>
        <dbReference type="Proteomes" id="UP000525923"/>
    </source>
</evidence>
<comment type="pathway">
    <text evidence="3">Quinol/quinone metabolism; 1,4-dihydroxy-2-naphthoate biosynthesis; 1,4-dihydroxy-2-naphthoate from chorismate: step 3/7.</text>
</comment>
<dbReference type="GO" id="GO:0009234">
    <property type="term" value="P:menaquinone biosynthetic process"/>
    <property type="evidence" value="ECO:0007669"/>
    <property type="project" value="UniProtKB-UniRule"/>
</dbReference>
<dbReference type="PRINTS" id="PR00111">
    <property type="entry name" value="ABHYDROLASE"/>
</dbReference>
<dbReference type="OrthoDB" id="9808398at2"/>
<dbReference type="EMBL" id="JACHHE010000005">
    <property type="protein sequence ID" value="MBB5180536.1"/>
    <property type="molecule type" value="Genomic_DNA"/>
</dbReference>
<evidence type="ECO:0000256" key="2">
    <source>
        <dbReference type="ARBA" id="ARBA00023239"/>
    </source>
</evidence>